<dbReference type="HOGENOM" id="CLU_3314336_0_0_9"/>
<dbReference type="EMBL" id="AEVN01000114">
    <property type="protein sequence ID" value="EFY03961.1"/>
    <property type="molecule type" value="Genomic_DNA"/>
</dbReference>
<proteinExistence type="predicted"/>
<name>E8LGV0_9FIRM</name>
<evidence type="ECO:0000313" key="1">
    <source>
        <dbReference type="EMBL" id="EFY03961.1"/>
    </source>
</evidence>
<sequence length="39" mass="4694">MRNKLCTIYFPEQLLPPRRFSALILHNGIKQEIKLYSNF</sequence>
<dbReference type="AlphaFoldDB" id="E8LGV0"/>
<protein>
    <submittedName>
        <fullName evidence="1">Uncharacterized protein</fullName>
    </submittedName>
</protein>
<gene>
    <name evidence="1" type="ORF">HMPREF9443_02106</name>
</gene>
<accession>E8LGV0</accession>
<reference evidence="1 2" key="1">
    <citation type="submission" date="2011-01" db="EMBL/GenBank/DDBJ databases">
        <authorList>
            <person name="Weinstock G."/>
            <person name="Sodergren E."/>
            <person name="Clifton S."/>
            <person name="Fulton L."/>
            <person name="Fulton B."/>
            <person name="Courtney L."/>
            <person name="Fronick C."/>
            <person name="Harrison M."/>
            <person name="Strong C."/>
            <person name="Farmer C."/>
            <person name="Delahaunty K."/>
            <person name="Markovic C."/>
            <person name="Hall O."/>
            <person name="Minx P."/>
            <person name="Tomlinson C."/>
            <person name="Mitreva M."/>
            <person name="Hou S."/>
            <person name="Chen J."/>
            <person name="Wollam A."/>
            <person name="Pepin K.H."/>
            <person name="Johnson M."/>
            <person name="Bhonagiri V."/>
            <person name="Zhang X."/>
            <person name="Suruliraj S."/>
            <person name="Warren W."/>
            <person name="Chinwalla A."/>
            <person name="Mardis E.R."/>
            <person name="Wilson R.K."/>
        </authorList>
    </citation>
    <scope>NUCLEOTIDE SEQUENCE [LARGE SCALE GENOMIC DNA]</scope>
    <source>
        <strain evidence="1 2">YIT 12067</strain>
    </source>
</reference>
<keyword evidence="2" id="KW-1185">Reference proteome</keyword>
<dbReference type="Proteomes" id="UP000004923">
    <property type="component" value="Unassembled WGS sequence"/>
</dbReference>
<organism evidence="1 2">
    <name type="scientific">Phascolarctobacterium succinatutens YIT 12067</name>
    <dbReference type="NCBI Taxonomy" id="626939"/>
    <lineage>
        <taxon>Bacteria</taxon>
        <taxon>Bacillati</taxon>
        <taxon>Bacillota</taxon>
        <taxon>Negativicutes</taxon>
        <taxon>Acidaminococcales</taxon>
        <taxon>Acidaminococcaceae</taxon>
        <taxon>Phascolarctobacterium</taxon>
    </lineage>
</organism>
<evidence type="ECO:0000313" key="2">
    <source>
        <dbReference type="Proteomes" id="UP000004923"/>
    </source>
</evidence>
<comment type="caution">
    <text evidence="1">The sequence shown here is derived from an EMBL/GenBank/DDBJ whole genome shotgun (WGS) entry which is preliminary data.</text>
</comment>